<dbReference type="Pfam" id="PF00271">
    <property type="entry name" value="Helicase_C"/>
    <property type="match status" value="1"/>
</dbReference>
<dbReference type="Proteomes" id="UP001556367">
    <property type="component" value="Unassembled WGS sequence"/>
</dbReference>
<keyword evidence="6" id="KW-0347">Helicase</keyword>
<name>A0ABR3JRI0_9AGAR</name>
<accession>A0ABR3JRI0</accession>
<feature type="domain" description="RING-type" evidence="11">
    <location>
        <begin position="912"/>
        <end position="980"/>
    </location>
</feature>
<sequence>MAADQSPSDIASLAQRHFGPSSPAQMILTSVSRWSQAKALSRAALSARQTALTLISSVGKVHCLEKGCNVTTIALTSRVDLVDGGLQDGLGSLSAYRFHIETHPSHKGERSARLKAELAARHSAHKELNAPGPRLAVAPQPVASSSASSSLPRPKAQVKPEPTTLEIPAKRVSDAAFSAAGALPEDHVDAPAIKKAKVEEPKAQPHILKRPLVKVGSNSLGDMSASTQPSGPVMSVEQARAEIRDVQVLINSDQDMYDRVVRKKNKTKADVTRMERLGRSLAASIRRKEELTAMVPTTGHPAQGPSVQNPTVPQAALRFIPYNTHHPIQNACKTEVAPTNAHRIGQRQLEQPVASGSNVQLPAGPPPFLKPDSFNYGLLAKRHTHLQQPIASGSDVKLPPLSVDAQWIDPESDDDAMALDFDPSAEIVRRYQSALPPMVAMKDSRDENGDFHGRGRDMYVGPQAKADDITKFLVDAGNVEQFDGNASIEQALEKLVLQAQVQLLPGMAVALMPHQTIGVAWMLEKERGSVKGGILGDEMGLGKTVQMIATLTKNRSVDPERKTNLILAPLALLGQWKDEIELKTNAGFRVLIYHGPNKPSRKKDLMEYDVILTTFNTMALEWPDPFAEEKAKKQKAKMRKSDNKFIVSDSDSELDTPKARKQRKESGPLFKLEYHRIILDEAQSIRNKKTRTSRAVSELQATYRWCLTGTPIINGLSDVYPYFRFLRLRPWYDDAEFKAHIGSREKTEPGLAVTRLQAILASAMLRRLKTTMLDGRRLIELPEKEVALVQLEFSKEEREIYEMVERQSQQTFNRYLRAGTVLKNYHQVLVLLLRLRQICSHPSLIQEDGSAFVHPDELDNDKAEVRQELSRARYLVSIEFVAKVKTQFKEAALKRIEAEKESADATVEDEECPICLDAFTDAVITPCAHSFCRECIYMLISLLFILRLIIFFEVNVVNAPAPDDVNNPLQANERPCPSCRSPITAEKLFNRAAFEPSDEDLLPEDQRPSRSPKDDEYAVFRSISQGKGKKRAKKAKRSTRVVNEEDGGDACISDDEMSVDEDDGDGLSDFIVEDDEDEQDVDARVAQRKRAVKGKKRNIVLDSDDEMDDAPISQGIIFGASRDPTPPSADGTIALMPRFLPSTKMKAMMERLRVLAQERPDEKTIVISQWTSCLSLVSAYLTEAGVGHVKYQGDMQRPQRDQAVRAFMRDDTARVMLMSLKCGGVGLNLTRANNVISLDLGWSQAVENQAFDRCHRRCQCRSSAWLSPTRLKIVCWLYKSASKASRMGVSAKALERRSANLL</sequence>
<dbReference type="InterPro" id="IPR017907">
    <property type="entry name" value="Znf_RING_CS"/>
</dbReference>
<dbReference type="PROSITE" id="PS51192">
    <property type="entry name" value="HELICASE_ATP_BIND_1"/>
    <property type="match status" value="1"/>
</dbReference>
<evidence type="ECO:0000256" key="7">
    <source>
        <dbReference type="ARBA" id="ARBA00022833"/>
    </source>
</evidence>
<evidence type="ECO:0000259" key="13">
    <source>
        <dbReference type="PROSITE" id="PS51194"/>
    </source>
</evidence>
<dbReference type="InterPro" id="IPR027417">
    <property type="entry name" value="P-loop_NTPase"/>
</dbReference>
<dbReference type="InterPro" id="IPR000330">
    <property type="entry name" value="SNF2_N"/>
</dbReference>
<dbReference type="Pfam" id="PF00176">
    <property type="entry name" value="SNF2-rel_dom"/>
    <property type="match status" value="1"/>
</dbReference>
<dbReference type="SUPFAM" id="SSF52540">
    <property type="entry name" value="P-loop containing nucleoside triphosphate hydrolases"/>
    <property type="match status" value="2"/>
</dbReference>
<evidence type="ECO:0000256" key="4">
    <source>
        <dbReference type="ARBA" id="ARBA00022771"/>
    </source>
</evidence>
<feature type="region of interest" description="Disordered" evidence="10">
    <location>
        <begin position="121"/>
        <end position="162"/>
    </location>
</feature>
<feature type="compositionally biased region" description="Acidic residues" evidence="10">
    <location>
        <begin position="1044"/>
        <end position="1063"/>
    </location>
</feature>
<dbReference type="InterPro" id="IPR027370">
    <property type="entry name" value="Znf-RING_euk"/>
</dbReference>
<feature type="domain" description="Helicase C-terminal" evidence="13">
    <location>
        <begin position="1148"/>
        <end position="1302"/>
    </location>
</feature>
<evidence type="ECO:0000256" key="6">
    <source>
        <dbReference type="ARBA" id="ARBA00022806"/>
    </source>
</evidence>
<feature type="region of interest" description="Disordered" evidence="10">
    <location>
        <begin position="997"/>
        <end position="1063"/>
    </location>
</feature>
<dbReference type="Gene3D" id="3.30.40.10">
    <property type="entry name" value="Zinc/RING finger domain, C3HC4 (zinc finger)"/>
    <property type="match status" value="1"/>
</dbReference>
<dbReference type="Gene3D" id="3.40.50.300">
    <property type="entry name" value="P-loop containing nucleotide triphosphate hydrolases"/>
    <property type="match status" value="2"/>
</dbReference>
<evidence type="ECO:0000256" key="5">
    <source>
        <dbReference type="ARBA" id="ARBA00022801"/>
    </source>
</evidence>
<dbReference type="InterPro" id="IPR014001">
    <property type="entry name" value="Helicase_ATP-bd"/>
</dbReference>
<dbReference type="CDD" id="cd18793">
    <property type="entry name" value="SF2_C_SNF"/>
    <property type="match status" value="1"/>
</dbReference>
<evidence type="ECO:0000313" key="15">
    <source>
        <dbReference type="Proteomes" id="UP001556367"/>
    </source>
</evidence>
<evidence type="ECO:0000259" key="11">
    <source>
        <dbReference type="PROSITE" id="PS50089"/>
    </source>
</evidence>
<dbReference type="InterPro" id="IPR049730">
    <property type="entry name" value="SNF2/RAD54-like_C"/>
</dbReference>
<dbReference type="PROSITE" id="PS50089">
    <property type="entry name" value="ZF_RING_2"/>
    <property type="match status" value="1"/>
</dbReference>
<dbReference type="PANTHER" id="PTHR45626">
    <property type="entry name" value="TRANSCRIPTION TERMINATION FACTOR 2-RELATED"/>
    <property type="match status" value="1"/>
</dbReference>
<dbReference type="SUPFAM" id="SSF57850">
    <property type="entry name" value="RING/U-box"/>
    <property type="match status" value="1"/>
</dbReference>
<feature type="compositionally biased region" description="Basic and acidic residues" evidence="10">
    <location>
        <begin position="1004"/>
        <end position="1018"/>
    </location>
</feature>
<dbReference type="SMART" id="SM00184">
    <property type="entry name" value="RING"/>
    <property type="match status" value="1"/>
</dbReference>
<keyword evidence="8" id="KW-0067">ATP-binding</keyword>
<dbReference type="PROSITE" id="PS51194">
    <property type="entry name" value="HELICASE_CTER"/>
    <property type="match status" value="1"/>
</dbReference>
<dbReference type="EMBL" id="JASNQZ010000004">
    <property type="protein sequence ID" value="KAL0958396.1"/>
    <property type="molecule type" value="Genomic_DNA"/>
</dbReference>
<protein>
    <submittedName>
        <fullName evidence="14">Uncharacterized protein</fullName>
    </submittedName>
</protein>
<dbReference type="Pfam" id="PF13445">
    <property type="entry name" value="zf-RING_UBOX"/>
    <property type="match status" value="1"/>
</dbReference>
<dbReference type="InterPro" id="IPR050628">
    <property type="entry name" value="SNF2_RAD54_helicase_TF"/>
</dbReference>
<feature type="domain" description="Helicase ATP-binding" evidence="12">
    <location>
        <begin position="524"/>
        <end position="729"/>
    </location>
</feature>
<dbReference type="InterPro" id="IPR001841">
    <property type="entry name" value="Znf_RING"/>
</dbReference>
<gene>
    <name evidence="14" type="ORF">HGRIS_000537</name>
</gene>
<keyword evidence="15" id="KW-1185">Reference proteome</keyword>
<evidence type="ECO:0000256" key="9">
    <source>
        <dbReference type="PROSITE-ProRule" id="PRU00175"/>
    </source>
</evidence>
<comment type="similarity">
    <text evidence="1">Belongs to the SNF2/RAD54 helicase family.</text>
</comment>
<dbReference type="SMART" id="SM00487">
    <property type="entry name" value="DEXDc"/>
    <property type="match status" value="1"/>
</dbReference>
<feature type="compositionally biased region" description="Basic residues" evidence="10">
    <location>
        <begin position="1027"/>
        <end position="1039"/>
    </location>
</feature>
<proteinExistence type="inferred from homology"/>
<keyword evidence="5" id="KW-0378">Hydrolase</keyword>
<evidence type="ECO:0000256" key="1">
    <source>
        <dbReference type="ARBA" id="ARBA00007025"/>
    </source>
</evidence>
<keyword evidence="2" id="KW-0479">Metal-binding</keyword>
<dbReference type="Gene3D" id="3.40.50.10810">
    <property type="entry name" value="Tandem AAA-ATPase domain"/>
    <property type="match status" value="1"/>
</dbReference>
<keyword evidence="4 9" id="KW-0863">Zinc-finger</keyword>
<comment type="caution">
    <text evidence="14">The sequence shown here is derived from an EMBL/GenBank/DDBJ whole genome shotgun (WGS) entry which is preliminary data.</text>
</comment>
<keyword evidence="7" id="KW-0862">Zinc</keyword>
<dbReference type="SMART" id="SM00490">
    <property type="entry name" value="HELICc"/>
    <property type="match status" value="1"/>
</dbReference>
<dbReference type="InterPro" id="IPR038718">
    <property type="entry name" value="SNF2-like_sf"/>
</dbReference>
<evidence type="ECO:0000256" key="8">
    <source>
        <dbReference type="ARBA" id="ARBA00022840"/>
    </source>
</evidence>
<evidence type="ECO:0000259" key="12">
    <source>
        <dbReference type="PROSITE" id="PS51192"/>
    </source>
</evidence>
<dbReference type="CDD" id="cd18008">
    <property type="entry name" value="DEXDc_SHPRH-like"/>
    <property type="match status" value="1"/>
</dbReference>
<dbReference type="InterPro" id="IPR013083">
    <property type="entry name" value="Znf_RING/FYVE/PHD"/>
</dbReference>
<dbReference type="PANTHER" id="PTHR45626:SF16">
    <property type="entry name" value="ATP-DEPENDENT HELICASE ULS1"/>
    <property type="match status" value="1"/>
</dbReference>
<keyword evidence="3" id="KW-0547">Nucleotide-binding</keyword>
<dbReference type="InterPro" id="IPR001650">
    <property type="entry name" value="Helicase_C-like"/>
</dbReference>
<evidence type="ECO:0000256" key="3">
    <source>
        <dbReference type="ARBA" id="ARBA00022741"/>
    </source>
</evidence>
<evidence type="ECO:0000256" key="2">
    <source>
        <dbReference type="ARBA" id="ARBA00022723"/>
    </source>
</evidence>
<dbReference type="PROSITE" id="PS00518">
    <property type="entry name" value="ZF_RING_1"/>
    <property type="match status" value="1"/>
</dbReference>
<evidence type="ECO:0000313" key="14">
    <source>
        <dbReference type="EMBL" id="KAL0958396.1"/>
    </source>
</evidence>
<reference evidence="15" key="1">
    <citation type="submission" date="2024-06" db="EMBL/GenBank/DDBJ databases">
        <title>Multi-omics analyses provide insights into the biosynthesis of the anticancer antibiotic pleurotin in Hohenbuehelia grisea.</title>
        <authorList>
            <person name="Weaver J.A."/>
            <person name="Alberti F."/>
        </authorList>
    </citation>
    <scope>NUCLEOTIDE SEQUENCE [LARGE SCALE GENOMIC DNA]</scope>
    <source>
        <strain evidence="15">T-177</strain>
    </source>
</reference>
<evidence type="ECO:0000256" key="10">
    <source>
        <dbReference type="SAM" id="MobiDB-lite"/>
    </source>
</evidence>
<organism evidence="14 15">
    <name type="scientific">Hohenbuehelia grisea</name>
    <dbReference type="NCBI Taxonomy" id="104357"/>
    <lineage>
        <taxon>Eukaryota</taxon>
        <taxon>Fungi</taxon>
        <taxon>Dikarya</taxon>
        <taxon>Basidiomycota</taxon>
        <taxon>Agaricomycotina</taxon>
        <taxon>Agaricomycetes</taxon>
        <taxon>Agaricomycetidae</taxon>
        <taxon>Agaricales</taxon>
        <taxon>Pleurotineae</taxon>
        <taxon>Pleurotaceae</taxon>
        <taxon>Hohenbuehelia</taxon>
    </lineage>
</organism>